<feature type="domain" description="Aldos-2-ulose dehydratase/isomerase (AUDH) Cupin" evidence="1">
    <location>
        <begin position="515"/>
        <end position="817"/>
    </location>
</feature>
<reference evidence="3 4" key="1">
    <citation type="submission" date="2020-01" db="EMBL/GenBank/DDBJ databases">
        <title>Identification and distribution of gene clusters putatively required for synthesis of sphingolipid metabolism inhibitors in phylogenetically diverse species of the filamentous fungus Fusarium.</title>
        <authorList>
            <person name="Kim H.-S."/>
            <person name="Busman M."/>
            <person name="Brown D.W."/>
            <person name="Divon H."/>
            <person name="Uhlig S."/>
            <person name="Proctor R.H."/>
        </authorList>
    </citation>
    <scope>NUCLEOTIDE SEQUENCE [LARGE SCALE GENOMIC DNA]</scope>
    <source>
        <strain evidence="3 4">NRRL 20459</strain>
    </source>
</reference>
<dbReference type="EMBL" id="JAADYS010000553">
    <property type="protein sequence ID" value="KAF4468833.1"/>
    <property type="molecule type" value="Genomic_DNA"/>
</dbReference>
<name>A0A8H4LIM6_9HYPO</name>
<dbReference type="InterPro" id="IPR040887">
    <property type="entry name" value="AUDH_Cupin"/>
</dbReference>
<dbReference type="Gene3D" id="2.60.120.990">
    <property type="match status" value="1"/>
</dbReference>
<keyword evidence="4" id="KW-1185">Reference proteome</keyword>
<accession>A0A8H4LIM6</accession>
<dbReference type="InterPro" id="IPR054583">
    <property type="entry name" value="Beta-prop_AUDH"/>
</dbReference>
<sequence>MVKAPQFTTGTIQRQRDDGYWIDKFQYHEGDQAPGLIVSGLNSGKVQYLENPLRTGTSSTCEPKKEWVHVGRFASGSVACGSQGGGSESASEDDVVDALDEHSDDVTPPWKCYQMAHLDTPVPTASLDITGNGYSDVIVGYEFGNTMIDCDPRGGKLVWFENPGSKGPDAHWKEHYIGRWPAMHRLVTGYFTQRSFPEIIAAPVVHGPKDKHTPAPIICFQAPSRPDAPEVYEPQVDACQNRVEANSRLGERSEWRKDIVDDQHFRVVHEIYAKRFDGPSGLDSLIVASMEGVHWLYFRDGRWQREHITTGEPRKIGQRADTFSPGAGDMWGSGSADAGRIGSNPFAYVASIDPFHGPKVCAYTRSGRELEGNLWKRHVLDVYGTPAQKRLWGDGPGHQVICADIDGDGDDEFLVSLFGPLDRDNEDKPTGNALQSGENPNKGIICYKAIDLDKGIFAKWHIATRSSARCTVGNFAGSGAADIASISYNVEHYYQELDPKVTLYKNHLIPSFKPQITGSLWSDEGMVYLPRPTSVTHFEAKVLIEVANFAISVEVYPPKESIHAPKEDGIKPIYGSVVINNCETRAPLGGPPFPAKEDLSAHDGKRTVMKADSEKGAIILRLTPIQKPHSPGPWKKAVDVPVRNVFDISEQGLTFPDLSFTRGDDLCWGAAFKGVDFYNMTGFHFRFLDDKQNIAHMQFWTAGPNVDARLHDHSDNAFKELHTCLSQGTPNGPRDEMGGMWAPVSTSCPPCRPKGYPRGYGHCPLKPLEEHGRIWHEDDSGQAVYRRNNTVSYPPHAWHAGTAPEGYIDVWMALEFDAWLDL</sequence>
<dbReference type="Pfam" id="PF22301">
    <property type="entry name" value="AUDH_beta_propeller"/>
    <property type="match status" value="1"/>
</dbReference>
<feature type="domain" description="Aldos-2-ulose dehydratase beta-propeller" evidence="2">
    <location>
        <begin position="154"/>
        <end position="365"/>
    </location>
</feature>
<dbReference type="Pfam" id="PF18637">
    <property type="entry name" value="AUDH_Cupin"/>
    <property type="match status" value="1"/>
</dbReference>
<comment type="caution">
    <text evidence="3">The sequence shown here is derived from an EMBL/GenBank/DDBJ whole genome shotgun (WGS) entry which is preliminary data.</text>
</comment>
<evidence type="ECO:0000259" key="2">
    <source>
        <dbReference type="Pfam" id="PF22301"/>
    </source>
</evidence>
<proteinExistence type="predicted"/>
<evidence type="ECO:0000259" key="1">
    <source>
        <dbReference type="Pfam" id="PF18637"/>
    </source>
</evidence>
<dbReference type="InterPro" id="IPR028994">
    <property type="entry name" value="Integrin_alpha_N"/>
</dbReference>
<dbReference type="SUPFAM" id="SSF69318">
    <property type="entry name" value="Integrin alpha N-terminal domain"/>
    <property type="match status" value="1"/>
</dbReference>
<dbReference type="Proteomes" id="UP000554235">
    <property type="component" value="Unassembled WGS sequence"/>
</dbReference>
<protein>
    <submittedName>
        <fullName evidence="3">Aldos-2-ulose dehydratase</fullName>
    </submittedName>
</protein>
<evidence type="ECO:0000313" key="4">
    <source>
        <dbReference type="Proteomes" id="UP000554235"/>
    </source>
</evidence>
<organism evidence="3 4">
    <name type="scientific">Fusarium albosuccineum</name>
    <dbReference type="NCBI Taxonomy" id="1237068"/>
    <lineage>
        <taxon>Eukaryota</taxon>
        <taxon>Fungi</taxon>
        <taxon>Dikarya</taxon>
        <taxon>Ascomycota</taxon>
        <taxon>Pezizomycotina</taxon>
        <taxon>Sordariomycetes</taxon>
        <taxon>Hypocreomycetidae</taxon>
        <taxon>Hypocreales</taxon>
        <taxon>Nectriaceae</taxon>
        <taxon>Fusarium</taxon>
        <taxon>Fusarium decemcellulare species complex</taxon>
    </lineage>
</organism>
<dbReference type="OrthoDB" id="5378718at2759"/>
<gene>
    <name evidence="3" type="ORF">FALBO_4281</name>
</gene>
<dbReference type="AlphaFoldDB" id="A0A8H4LIM6"/>
<evidence type="ECO:0000313" key="3">
    <source>
        <dbReference type="EMBL" id="KAF4468833.1"/>
    </source>
</evidence>